<proteinExistence type="predicted"/>
<evidence type="ECO:0008006" key="3">
    <source>
        <dbReference type="Google" id="ProtNLM"/>
    </source>
</evidence>
<gene>
    <name evidence="1" type="ORF">ElyMa_005270900</name>
</gene>
<dbReference type="AlphaFoldDB" id="A0AAV4JXM7"/>
<evidence type="ECO:0000313" key="1">
    <source>
        <dbReference type="EMBL" id="GFS27454.1"/>
    </source>
</evidence>
<accession>A0AAV4JXM7</accession>
<sequence>MVPVRKYFATLGSAVSILWGFFGKSDSHKVNKREKSATLDTGLHASRHRAKGDFEVTDLSKYTQLRLSDQRDKHTVSIANRSTGKCTTSTSLCSELSVTPEHIVTLAVQKRPLCKRGDNIGWTGNSSSMPGDSDASPLARWFSSSAWVRILFELEVVAKQKAHAAINTTSRCESKVRIILKAGIFRAVPLKLKLA</sequence>
<organism evidence="1 2">
    <name type="scientific">Elysia marginata</name>
    <dbReference type="NCBI Taxonomy" id="1093978"/>
    <lineage>
        <taxon>Eukaryota</taxon>
        <taxon>Metazoa</taxon>
        <taxon>Spiralia</taxon>
        <taxon>Lophotrochozoa</taxon>
        <taxon>Mollusca</taxon>
        <taxon>Gastropoda</taxon>
        <taxon>Heterobranchia</taxon>
        <taxon>Euthyneura</taxon>
        <taxon>Panpulmonata</taxon>
        <taxon>Sacoglossa</taxon>
        <taxon>Placobranchoidea</taxon>
        <taxon>Plakobranchidae</taxon>
        <taxon>Elysia</taxon>
    </lineage>
</organism>
<comment type="caution">
    <text evidence="1">The sequence shown here is derived from an EMBL/GenBank/DDBJ whole genome shotgun (WGS) entry which is preliminary data.</text>
</comment>
<protein>
    <recommendedName>
        <fullName evidence="3">Hedgehog N-terminal signalling domain-containing protein</fullName>
    </recommendedName>
</protein>
<name>A0AAV4JXM7_9GAST</name>
<keyword evidence="2" id="KW-1185">Reference proteome</keyword>
<dbReference type="Proteomes" id="UP000762676">
    <property type="component" value="Unassembled WGS sequence"/>
</dbReference>
<dbReference type="EMBL" id="BMAT01010524">
    <property type="protein sequence ID" value="GFS27454.1"/>
    <property type="molecule type" value="Genomic_DNA"/>
</dbReference>
<reference evidence="1 2" key="1">
    <citation type="journal article" date="2021" name="Elife">
        <title>Chloroplast acquisition without the gene transfer in kleptoplastic sea slugs, Plakobranchus ocellatus.</title>
        <authorList>
            <person name="Maeda T."/>
            <person name="Takahashi S."/>
            <person name="Yoshida T."/>
            <person name="Shimamura S."/>
            <person name="Takaki Y."/>
            <person name="Nagai Y."/>
            <person name="Toyoda A."/>
            <person name="Suzuki Y."/>
            <person name="Arimoto A."/>
            <person name="Ishii H."/>
            <person name="Satoh N."/>
            <person name="Nishiyama T."/>
            <person name="Hasebe M."/>
            <person name="Maruyama T."/>
            <person name="Minagawa J."/>
            <person name="Obokata J."/>
            <person name="Shigenobu S."/>
        </authorList>
    </citation>
    <scope>NUCLEOTIDE SEQUENCE [LARGE SCALE GENOMIC DNA]</scope>
</reference>
<evidence type="ECO:0000313" key="2">
    <source>
        <dbReference type="Proteomes" id="UP000762676"/>
    </source>
</evidence>